<gene>
    <name evidence="1" type="ORF">ACI1P1_02915</name>
</gene>
<keyword evidence="1" id="KW-0645">Protease</keyword>
<proteinExistence type="predicted"/>
<dbReference type="EMBL" id="JBJURJ010000002">
    <property type="protein sequence ID" value="MFM9327242.1"/>
    <property type="molecule type" value="Genomic_DNA"/>
</dbReference>
<evidence type="ECO:0000313" key="1">
    <source>
        <dbReference type="EMBL" id="MFM9327242.1"/>
    </source>
</evidence>
<keyword evidence="1" id="KW-0378">Hydrolase</keyword>
<keyword evidence="2" id="KW-1185">Reference proteome</keyword>
<reference evidence="1" key="1">
    <citation type="submission" date="2024-12" db="EMBL/GenBank/DDBJ databases">
        <authorList>
            <person name="Wu N."/>
        </authorList>
    </citation>
    <scope>NUCLEOTIDE SEQUENCE</scope>
    <source>
        <strain evidence="1">P15</strain>
    </source>
</reference>
<comment type="caution">
    <text evidence="1">The sequence shown here is derived from an EMBL/GenBank/DDBJ whole genome shotgun (WGS) entry which is preliminary data.</text>
</comment>
<dbReference type="EC" id="3.4.21.-" evidence="1"/>
<dbReference type="Proteomes" id="UP001631969">
    <property type="component" value="Unassembled WGS sequence"/>
</dbReference>
<accession>A0ACC7NVY8</accession>
<organism evidence="1 2">
    <name type="scientific">Paenibacillus mesotrionivorans</name>
    <dbReference type="NCBI Taxonomy" id="3160968"/>
    <lineage>
        <taxon>Bacteria</taxon>
        <taxon>Bacillati</taxon>
        <taxon>Bacillota</taxon>
        <taxon>Bacilli</taxon>
        <taxon>Bacillales</taxon>
        <taxon>Paenibacillaceae</taxon>
        <taxon>Paenibacillus</taxon>
    </lineage>
</organism>
<evidence type="ECO:0000313" key="2">
    <source>
        <dbReference type="Proteomes" id="UP001631969"/>
    </source>
</evidence>
<sequence>MIFLRRETFKQYLQLYPVTSAILAIIAVLFAAMEITGSSTDAITLLNFGAMYSNSGETHEWWRYINSMFLHIGFSHVLFNAFALYVFAPPLERLLGKFHYAGFFLLSGLVGNAFSMLFTEPPFIAAGASGAIYGVYAAYVYLAIFHRHVLDEGTRSTVIAIVVMGGITSLIIPNVNIFAHLGGFVAGFVYFAVLTRRLRRRSQR</sequence>
<name>A0ACC7NVY8_9BACL</name>
<protein>
    <submittedName>
        <fullName evidence="1">Rhomboid family intramembrane serine protease</fullName>
        <ecNumber evidence="1">3.4.21.-</ecNumber>
    </submittedName>
</protein>